<dbReference type="SUPFAM" id="SSF52518">
    <property type="entry name" value="Thiamin diphosphate-binding fold (THDP-binding)"/>
    <property type="match status" value="1"/>
</dbReference>
<evidence type="ECO:0000313" key="4">
    <source>
        <dbReference type="Proteomes" id="UP000622890"/>
    </source>
</evidence>
<dbReference type="PANTHER" id="PTHR18968">
    <property type="entry name" value="THIAMINE PYROPHOSPHATE ENZYMES"/>
    <property type="match status" value="1"/>
</dbReference>
<dbReference type="InterPro" id="IPR045229">
    <property type="entry name" value="TPP_enz"/>
</dbReference>
<dbReference type="Gene3D" id="3.40.50.970">
    <property type="match status" value="1"/>
</dbReference>
<comment type="similarity">
    <text evidence="1">Belongs to the TPP enzyme family.</text>
</comment>
<dbReference type="EMBL" id="JAEPBG010000041">
    <property type="protein sequence ID" value="MBK4739174.1"/>
    <property type="molecule type" value="Genomic_DNA"/>
</dbReference>
<dbReference type="GO" id="GO:0003984">
    <property type="term" value="F:acetolactate synthase activity"/>
    <property type="evidence" value="ECO:0007669"/>
    <property type="project" value="TreeGrafter"/>
</dbReference>
<proteinExistence type="inferred from homology"/>
<dbReference type="PANTHER" id="PTHR18968:SF86">
    <property type="entry name" value="ACETOLACTATE SYNTHASE LARGE SUBUNIT ILVX-RELATED"/>
    <property type="match status" value="1"/>
</dbReference>
<protein>
    <recommendedName>
        <fullName evidence="2">Thiamine pyrophosphate enzyme TPP-binding domain-containing protein</fullName>
    </recommendedName>
</protein>
<gene>
    <name evidence="3" type="ORF">JJB74_31650</name>
</gene>
<organism evidence="3 4">
    <name type="scientific">Noviherbaspirillum pedocola</name>
    <dbReference type="NCBI Taxonomy" id="2801341"/>
    <lineage>
        <taxon>Bacteria</taxon>
        <taxon>Pseudomonadati</taxon>
        <taxon>Pseudomonadota</taxon>
        <taxon>Betaproteobacteria</taxon>
        <taxon>Burkholderiales</taxon>
        <taxon>Oxalobacteraceae</taxon>
        <taxon>Noviherbaspirillum</taxon>
    </lineage>
</organism>
<dbReference type="Pfam" id="PF02775">
    <property type="entry name" value="TPP_enzyme_C"/>
    <property type="match status" value="1"/>
</dbReference>
<dbReference type="InterPro" id="IPR029061">
    <property type="entry name" value="THDP-binding"/>
</dbReference>
<dbReference type="Proteomes" id="UP000622890">
    <property type="component" value="Unassembled WGS sequence"/>
</dbReference>
<dbReference type="GO" id="GO:0050660">
    <property type="term" value="F:flavin adenine dinucleotide binding"/>
    <property type="evidence" value="ECO:0007669"/>
    <property type="project" value="TreeGrafter"/>
</dbReference>
<dbReference type="AlphaFoldDB" id="A0A934T0K8"/>
<reference evidence="3" key="1">
    <citation type="submission" date="2021-01" db="EMBL/GenBank/DDBJ databases">
        <title>Genome sequence of strain Noviherbaspirillum sp. DKR-6.</title>
        <authorList>
            <person name="Chaudhary D.K."/>
        </authorList>
    </citation>
    <scope>NUCLEOTIDE SEQUENCE</scope>
    <source>
        <strain evidence="3">DKR-6</strain>
    </source>
</reference>
<evidence type="ECO:0000313" key="3">
    <source>
        <dbReference type="EMBL" id="MBK4739174.1"/>
    </source>
</evidence>
<dbReference type="GO" id="GO:0044281">
    <property type="term" value="P:small molecule metabolic process"/>
    <property type="evidence" value="ECO:0007669"/>
    <property type="project" value="UniProtKB-ARBA"/>
</dbReference>
<comment type="caution">
    <text evidence="3">The sequence shown here is derived from an EMBL/GenBank/DDBJ whole genome shotgun (WGS) entry which is preliminary data.</text>
</comment>
<dbReference type="InterPro" id="IPR011766">
    <property type="entry name" value="TPP_enzyme_TPP-bd"/>
</dbReference>
<feature type="domain" description="Thiamine pyrophosphate enzyme TPP-binding" evidence="2">
    <location>
        <begin position="2"/>
        <end position="96"/>
    </location>
</feature>
<evidence type="ECO:0000259" key="2">
    <source>
        <dbReference type="Pfam" id="PF02775"/>
    </source>
</evidence>
<evidence type="ECO:0000256" key="1">
    <source>
        <dbReference type="ARBA" id="ARBA00007812"/>
    </source>
</evidence>
<dbReference type="GO" id="GO:0030976">
    <property type="term" value="F:thiamine pyrophosphate binding"/>
    <property type="evidence" value="ECO:0007669"/>
    <property type="project" value="InterPro"/>
</dbReference>
<keyword evidence="4" id="KW-1185">Reference proteome</keyword>
<sequence>MYYTLQSLWTQAREDLPCTTVLLSNRKYSILIGEYKAVGATPGATAMQMLDLGNPDLDWVRLANGMGVEAARAFTMEECADLMAASFRRDGPFLIELMI</sequence>
<accession>A0A934T0K8</accession>
<name>A0A934T0K8_9BURK</name>